<evidence type="ECO:0008006" key="4">
    <source>
        <dbReference type="Google" id="ProtNLM"/>
    </source>
</evidence>
<evidence type="ECO:0000313" key="3">
    <source>
        <dbReference type="Proteomes" id="UP001162734"/>
    </source>
</evidence>
<sequence>MSQRPRRLLSWPAAFLLVPALVALVHWRVVLPGQAFINFDLPAFFIQMRDALQQSLRHGDLPTWQRGIFLGFPFFADPQVAAFEPTAWLTLGLAPARALTVGTLLHLVLAGWGTLYWVRQRGLGPSEGLLAAVIFALGGKVTAHLLHWNFPASLCWWPFMLGGIEGFVRRGRGRHLAVTAVAGCLSWFGGAPQMGYFGTVVTGLYALVHAPVLWRRRPMDALLALAAAPLGFVVAAPSVLPVSELAALGPRGAGVDYAFATSWNWTSWRDLFVLVVPRAYGMGWGYRGPLNGWEMTGYVGVFALALACAAPLRQRGNATLAAVAVLGIAVGFGERAPLHLHWLLYRFLPGFGNFRNPTRLALVSALCVAVLAAEGLAAIRTAPRRTLRAALVLGLCEAAALAFLFLVPGFPPEGIAQSAAITGAVAAAGFAFLWLSRRGLAVGLAAAAIALLDFGLNFRDANPVGPVSEQGPKLLAAQPLLPAPPAPRRVAVLTWDGFGLANDVIRHDWEGVNGWGPTMIGRVRALLGATRDGHLGGVPRVRQDTLWPHPDPTSPYWPLLACPLVLSDEQPALPPAGAPVPAEGRRLQPYRAPALPRVYWTGAYTVASDAAVAAPLLRAAGGAEAVVAAADPALPPSGAPAGPIAASAVAVDGPELEAELDAPRDGLAVVVDPWFPGWRATVDGRPAALVRANYAFMAVPVKAGRHALRLEYRPRLLWPGVALSAAALLGLAAALGWRHRHPVKQGAAGSGPKVAAA</sequence>
<gene>
    <name evidence="2" type="ORF">AMPC_26910</name>
</gene>
<feature type="transmembrane region" description="Helical" evidence="1">
    <location>
        <begin position="195"/>
        <end position="214"/>
    </location>
</feature>
<feature type="transmembrane region" description="Helical" evidence="1">
    <location>
        <begin position="98"/>
        <end position="117"/>
    </location>
</feature>
<feature type="transmembrane region" description="Helical" evidence="1">
    <location>
        <begin position="391"/>
        <end position="409"/>
    </location>
</feature>
<feature type="transmembrane region" description="Helical" evidence="1">
    <location>
        <begin position="415"/>
        <end position="435"/>
    </location>
</feature>
<dbReference type="PANTHER" id="PTHR38454">
    <property type="entry name" value="INTEGRAL MEMBRANE PROTEIN-RELATED"/>
    <property type="match status" value="1"/>
</dbReference>
<dbReference type="Pfam" id="PF09586">
    <property type="entry name" value="YfhO"/>
    <property type="match status" value="1"/>
</dbReference>
<accession>A0ABM7XCP3</accession>
<dbReference type="EMBL" id="AP025592">
    <property type="protein sequence ID" value="BDG09578.1"/>
    <property type="molecule type" value="Genomic_DNA"/>
</dbReference>
<feature type="transmembrane region" description="Helical" evidence="1">
    <location>
        <begin position="319"/>
        <end position="340"/>
    </location>
</feature>
<dbReference type="PANTHER" id="PTHR38454:SF1">
    <property type="entry name" value="INTEGRAL MEMBRANE PROTEIN"/>
    <property type="match status" value="1"/>
</dbReference>
<evidence type="ECO:0000313" key="2">
    <source>
        <dbReference type="EMBL" id="BDG09578.1"/>
    </source>
</evidence>
<dbReference type="InterPro" id="IPR018580">
    <property type="entry name" value="Uncharacterised_YfhO"/>
</dbReference>
<keyword evidence="3" id="KW-1185">Reference proteome</keyword>
<keyword evidence="1" id="KW-0812">Transmembrane</keyword>
<proteinExistence type="predicted"/>
<dbReference type="Proteomes" id="UP001162734">
    <property type="component" value="Chromosome"/>
</dbReference>
<keyword evidence="1" id="KW-1133">Transmembrane helix</keyword>
<feature type="transmembrane region" description="Helical" evidence="1">
    <location>
        <begin position="295"/>
        <end position="312"/>
    </location>
</feature>
<feature type="transmembrane region" description="Helical" evidence="1">
    <location>
        <begin position="716"/>
        <end position="737"/>
    </location>
</feature>
<evidence type="ECO:0000256" key="1">
    <source>
        <dbReference type="SAM" id="Phobius"/>
    </source>
</evidence>
<reference evidence="3" key="1">
    <citation type="journal article" date="2022" name="Int. J. Syst. Evol. Microbiol.">
        <title>Anaeromyxobacter oryzae sp. nov., Anaeromyxobacter diazotrophicus sp. nov. and Anaeromyxobacter paludicola sp. nov., isolated from paddy soils.</title>
        <authorList>
            <person name="Itoh H."/>
            <person name="Xu Z."/>
            <person name="Mise K."/>
            <person name="Masuda Y."/>
            <person name="Ushijima N."/>
            <person name="Hayakawa C."/>
            <person name="Shiratori Y."/>
            <person name="Senoo K."/>
        </authorList>
    </citation>
    <scope>NUCLEOTIDE SEQUENCE [LARGE SCALE GENOMIC DNA]</scope>
    <source>
        <strain evidence="3">Red630</strain>
    </source>
</reference>
<dbReference type="RefSeq" id="WP_248341855.1">
    <property type="nucleotide sequence ID" value="NZ_AP025592.1"/>
</dbReference>
<organism evidence="2 3">
    <name type="scientific">Anaeromyxobacter paludicola</name>
    <dbReference type="NCBI Taxonomy" id="2918171"/>
    <lineage>
        <taxon>Bacteria</taxon>
        <taxon>Pseudomonadati</taxon>
        <taxon>Myxococcota</taxon>
        <taxon>Myxococcia</taxon>
        <taxon>Myxococcales</taxon>
        <taxon>Cystobacterineae</taxon>
        <taxon>Anaeromyxobacteraceae</taxon>
        <taxon>Anaeromyxobacter</taxon>
    </lineage>
</organism>
<feature type="transmembrane region" description="Helical" evidence="1">
    <location>
        <begin position="129"/>
        <end position="150"/>
    </location>
</feature>
<name>A0ABM7XCP3_9BACT</name>
<keyword evidence="1" id="KW-0472">Membrane</keyword>
<protein>
    <recommendedName>
        <fullName evidence="4">YfhO family protein</fullName>
    </recommendedName>
</protein>
<feature type="transmembrane region" description="Helical" evidence="1">
    <location>
        <begin position="360"/>
        <end position="379"/>
    </location>
</feature>
<feature type="transmembrane region" description="Helical" evidence="1">
    <location>
        <begin position="221"/>
        <end position="240"/>
    </location>
</feature>